<organism evidence="2 3">
    <name type="scientific">Aedes albopictus</name>
    <name type="common">Asian tiger mosquito</name>
    <name type="synonym">Stegomyia albopicta</name>
    <dbReference type="NCBI Taxonomy" id="7160"/>
    <lineage>
        <taxon>Eukaryota</taxon>
        <taxon>Metazoa</taxon>
        <taxon>Ecdysozoa</taxon>
        <taxon>Arthropoda</taxon>
        <taxon>Hexapoda</taxon>
        <taxon>Insecta</taxon>
        <taxon>Pterygota</taxon>
        <taxon>Neoptera</taxon>
        <taxon>Endopterygota</taxon>
        <taxon>Diptera</taxon>
        <taxon>Nematocera</taxon>
        <taxon>Culicoidea</taxon>
        <taxon>Culicidae</taxon>
        <taxon>Culicinae</taxon>
        <taxon>Aedini</taxon>
        <taxon>Aedes</taxon>
        <taxon>Stegomyia</taxon>
    </lineage>
</organism>
<reference evidence="3" key="1">
    <citation type="journal article" date="2015" name="Proc. Natl. Acad. Sci. U.S.A.">
        <title>Genome sequence of the Asian Tiger mosquito, Aedes albopictus, reveals insights into its biology, genetics, and evolution.</title>
        <authorList>
            <person name="Chen X.G."/>
            <person name="Jiang X."/>
            <person name="Gu J."/>
            <person name="Xu M."/>
            <person name="Wu Y."/>
            <person name="Deng Y."/>
            <person name="Zhang C."/>
            <person name="Bonizzoni M."/>
            <person name="Dermauw W."/>
            <person name="Vontas J."/>
            <person name="Armbruster P."/>
            <person name="Huang X."/>
            <person name="Yang Y."/>
            <person name="Zhang H."/>
            <person name="He W."/>
            <person name="Peng H."/>
            <person name="Liu Y."/>
            <person name="Wu K."/>
            <person name="Chen J."/>
            <person name="Lirakis M."/>
            <person name="Topalis P."/>
            <person name="Van Leeuwen T."/>
            <person name="Hall A.B."/>
            <person name="Jiang X."/>
            <person name="Thorpe C."/>
            <person name="Mueller R.L."/>
            <person name="Sun C."/>
            <person name="Waterhouse R.M."/>
            <person name="Yan G."/>
            <person name="Tu Z.J."/>
            <person name="Fang X."/>
            <person name="James A.A."/>
        </authorList>
    </citation>
    <scope>NUCLEOTIDE SEQUENCE [LARGE SCALE GENOMIC DNA]</scope>
    <source>
        <strain evidence="3">Foshan</strain>
    </source>
</reference>
<evidence type="ECO:0000313" key="3">
    <source>
        <dbReference type="Proteomes" id="UP000069940"/>
    </source>
</evidence>
<dbReference type="InterPro" id="IPR053225">
    <property type="entry name" value="Acyl-CoA_N-acyltransferase"/>
</dbReference>
<sequence>MCPIGKLVPISRADWPKLRDLFKGNDLANETPLNAIQNYIEWAQIDPKIRHLEILSLDDRWRENGTFIISDRHELFFFTLDPTLESLYQALELIDWDFPYRIFAILDQHQAVLRQIFSKLNIPYPKTTVACNLSRLPKEIGIRFEVTPPPGFRLGTLKSHHVQTINETWPFRSGGSEYALTRCLLWNTNVGLFNDQDEPVAWCLLNNLGIICVLYTVERYRRRGLAEVVLRSMVNKLAQRGMNAVTSVLLENVPSRALFEKLGFEGDLTVHDSCHQVVDRLVEWNFF</sequence>
<dbReference type="InterPro" id="IPR013653">
    <property type="entry name" value="GCN5-like_dom"/>
</dbReference>
<evidence type="ECO:0000259" key="1">
    <source>
        <dbReference type="PROSITE" id="PS51186"/>
    </source>
</evidence>
<dbReference type="Gene3D" id="3.40.630.30">
    <property type="match status" value="2"/>
</dbReference>
<dbReference type="EnsemblMetazoa" id="AALFPA23_010704.R15032">
    <property type="protein sequence ID" value="AALFPA23_010704.P15032"/>
    <property type="gene ID" value="AALFPA23_010704"/>
</dbReference>
<dbReference type="PANTHER" id="PTHR20958">
    <property type="entry name" value="GLYCINE N-ACYLTRANSFERASE-LIKE PROTEIN"/>
    <property type="match status" value="1"/>
</dbReference>
<evidence type="ECO:0000313" key="2">
    <source>
        <dbReference type="EnsemblMetazoa" id="AALFPA23_010704.P15032"/>
    </source>
</evidence>
<dbReference type="Proteomes" id="UP000069940">
    <property type="component" value="Unassembled WGS sequence"/>
</dbReference>
<dbReference type="InterPro" id="IPR000182">
    <property type="entry name" value="GNAT_dom"/>
</dbReference>
<accession>A0ABM1YND2</accession>
<dbReference type="GeneID" id="109421237"/>
<reference evidence="2" key="2">
    <citation type="submission" date="2025-05" db="UniProtKB">
        <authorList>
            <consortium name="EnsemblMetazoa"/>
        </authorList>
    </citation>
    <scope>IDENTIFICATION</scope>
    <source>
        <strain evidence="2">Foshan</strain>
    </source>
</reference>
<dbReference type="Pfam" id="PF08445">
    <property type="entry name" value="FR47"/>
    <property type="match status" value="1"/>
</dbReference>
<feature type="domain" description="N-acetyltransferase" evidence="1">
    <location>
        <begin position="142"/>
        <end position="283"/>
    </location>
</feature>
<name>A0ABM1YND2_AEDAL</name>
<dbReference type="RefSeq" id="XP_019551265.2">
    <property type="nucleotide sequence ID" value="XM_019695720.3"/>
</dbReference>
<protein>
    <recommendedName>
        <fullName evidence="1">N-acetyltransferase domain-containing protein</fullName>
    </recommendedName>
</protein>
<dbReference type="PROSITE" id="PS51186">
    <property type="entry name" value="GNAT"/>
    <property type="match status" value="1"/>
</dbReference>
<proteinExistence type="predicted"/>
<keyword evidence="3" id="KW-1185">Reference proteome</keyword>
<dbReference type="InterPro" id="IPR016181">
    <property type="entry name" value="Acyl_CoA_acyltransferase"/>
</dbReference>
<dbReference type="PANTHER" id="PTHR20958:SF10">
    <property type="entry name" value="GH05617P-RELATED"/>
    <property type="match status" value="1"/>
</dbReference>
<dbReference type="SUPFAM" id="SSF55729">
    <property type="entry name" value="Acyl-CoA N-acyltransferases (Nat)"/>
    <property type="match status" value="1"/>
</dbReference>